<comment type="subcellular location">
    <subcellularLocation>
        <location evidence="1">Cell inner membrane</location>
        <topology evidence="1">Multi-pass membrane protein</topology>
    </subcellularLocation>
</comment>
<dbReference type="PANTHER" id="PTHR35011:SF2">
    <property type="entry name" value="2,3-DIKETO-L-GULONATE TRAP TRANSPORTER SMALL PERMEASE PROTEIN YIAM"/>
    <property type="match status" value="1"/>
</dbReference>
<proteinExistence type="inferred from homology"/>
<evidence type="ECO:0000256" key="1">
    <source>
        <dbReference type="ARBA" id="ARBA00004429"/>
    </source>
</evidence>
<feature type="transmembrane region" description="Helical" evidence="9">
    <location>
        <begin position="91"/>
        <end position="118"/>
    </location>
</feature>
<evidence type="ECO:0000313" key="11">
    <source>
        <dbReference type="EMBL" id="GAA2094021.1"/>
    </source>
</evidence>
<keyword evidence="6 9" id="KW-1133">Transmembrane helix</keyword>
<feature type="domain" description="Tripartite ATP-independent periplasmic transporters DctQ component" evidence="10">
    <location>
        <begin position="28"/>
        <end position="159"/>
    </location>
</feature>
<comment type="caution">
    <text evidence="11">The sequence shown here is derived from an EMBL/GenBank/DDBJ whole genome shotgun (WGS) entry which is preliminary data.</text>
</comment>
<sequence length="177" mass="18911">MSWGTDTHAGPRRFRIEEVLGAFLMAAMVAVLFIQVVSRFALGSSLSWSEELARYLFIWLIFLCLGAVTVRGEHIAIDILTERLPAGAQRVLAQICLSLAVAINCALLAKGFQIAYVIADLGQTSAALSLPMWIVYAALPVGMTLTAARGVQASIALWRRAADDSGPHPAPTGATDS</sequence>
<comment type="similarity">
    <text evidence="8">Belongs to the TRAP transporter small permease family.</text>
</comment>
<evidence type="ECO:0000256" key="2">
    <source>
        <dbReference type="ARBA" id="ARBA00022448"/>
    </source>
</evidence>
<keyword evidence="12" id="KW-1185">Reference proteome</keyword>
<keyword evidence="7 9" id="KW-0472">Membrane</keyword>
<feature type="transmembrane region" description="Helical" evidence="9">
    <location>
        <begin position="52"/>
        <end position="70"/>
    </location>
</feature>
<dbReference type="InterPro" id="IPR055348">
    <property type="entry name" value="DctQ"/>
</dbReference>
<keyword evidence="3" id="KW-1003">Cell membrane</keyword>
<evidence type="ECO:0000256" key="3">
    <source>
        <dbReference type="ARBA" id="ARBA00022475"/>
    </source>
</evidence>
<gene>
    <name evidence="11" type="ORF">GCM10009823_12750</name>
</gene>
<dbReference type="PANTHER" id="PTHR35011">
    <property type="entry name" value="2,3-DIKETO-L-GULONATE TRAP TRANSPORTER SMALL PERMEASE PROTEIN YIAM"/>
    <property type="match status" value="1"/>
</dbReference>
<evidence type="ECO:0000256" key="9">
    <source>
        <dbReference type="SAM" id="Phobius"/>
    </source>
</evidence>
<evidence type="ECO:0000256" key="4">
    <source>
        <dbReference type="ARBA" id="ARBA00022519"/>
    </source>
</evidence>
<evidence type="ECO:0000256" key="7">
    <source>
        <dbReference type="ARBA" id="ARBA00023136"/>
    </source>
</evidence>
<protein>
    <recommendedName>
        <fullName evidence="10">Tripartite ATP-independent periplasmic transporters DctQ component domain-containing protein</fullName>
    </recommendedName>
</protein>
<evidence type="ECO:0000313" key="12">
    <source>
        <dbReference type="Proteomes" id="UP001500984"/>
    </source>
</evidence>
<feature type="transmembrane region" description="Helical" evidence="9">
    <location>
        <begin position="130"/>
        <end position="151"/>
    </location>
</feature>
<dbReference type="Pfam" id="PF04290">
    <property type="entry name" value="DctQ"/>
    <property type="match status" value="1"/>
</dbReference>
<dbReference type="EMBL" id="BAAAPZ010000004">
    <property type="protein sequence ID" value="GAA2094021.1"/>
    <property type="molecule type" value="Genomic_DNA"/>
</dbReference>
<evidence type="ECO:0000256" key="8">
    <source>
        <dbReference type="ARBA" id="ARBA00038436"/>
    </source>
</evidence>
<keyword evidence="5 9" id="KW-0812">Transmembrane</keyword>
<dbReference type="InterPro" id="IPR007387">
    <property type="entry name" value="TRAP_DctQ"/>
</dbReference>
<evidence type="ECO:0000256" key="5">
    <source>
        <dbReference type="ARBA" id="ARBA00022692"/>
    </source>
</evidence>
<name>A0ABN2WJQ8_9MICO</name>
<dbReference type="Proteomes" id="UP001500984">
    <property type="component" value="Unassembled WGS sequence"/>
</dbReference>
<evidence type="ECO:0000256" key="6">
    <source>
        <dbReference type="ARBA" id="ARBA00022989"/>
    </source>
</evidence>
<keyword evidence="2" id="KW-0813">Transport</keyword>
<feature type="transmembrane region" description="Helical" evidence="9">
    <location>
        <begin position="20"/>
        <end position="40"/>
    </location>
</feature>
<accession>A0ABN2WJQ8</accession>
<keyword evidence="4" id="KW-0997">Cell inner membrane</keyword>
<dbReference type="RefSeq" id="WP_344336354.1">
    <property type="nucleotide sequence ID" value="NZ_BAAAPZ010000004.1"/>
</dbReference>
<reference evidence="11 12" key="1">
    <citation type="journal article" date="2019" name="Int. J. Syst. Evol. Microbiol.">
        <title>The Global Catalogue of Microorganisms (GCM) 10K type strain sequencing project: providing services to taxonomists for standard genome sequencing and annotation.</title>
        <authorList>
            <consortium name="The Broad Institute Genomics Platform"/>
            <consortium name="The Broad Institute Genome Sequencing Center for Infectious Disease"/>
            <person name="Wu L."/>
            <person name="Ma J."/>
        </authorList>
    </citation>
    <scope>NUCLEOTIDE SEQUENCE [LARGE SCALE GENOMIC DNA]</scope>
    <source>
        <strain evidence="11 12">JCM 15900</strain>
    </source>
</reference>
<organism evidence="11 12">
    <name type="scientific">Brevibacterium salitolerans</name>
    <dbReference type="NCBI Taxonomy" id="1403566"/>
    <lineage>
        <taxon>Bacteria</taxon>
        <taxon>Bacillati</taxon>
        <taxon>Actinomycetota</taxon>
        <taxon>Actinomycetes</taxon>
        <taxon>Micrococcales</taxon>
        <taxon>Brevibacteriaceae</taxon>
        <taxon>Brevibacterium</taxon>
    </lineage>
</organism>
<evidence type="ECO:0000259" key="10">
    <source>
        <dbReference type="Pfam" id="PF04290"/>
    </source>
</evidence>